<dbReference type="Proteomes" id="UP000254282">
    <property type="component" value="Unassembled WGS sequence"/>
</dbReference>
<dbReference type="RefSeq" id="WP_115620110.1">
    <property type="nucleotide sequence ID" value="NZ_UFVR01000004.1"/>
</dbReference>
<dbReference type="AlphaFoldDB" id="A0A381FIH2"/>
<protein>
    <submittedName>
        <fullName evidence="1">Uncharacterized protein</fullName>
    </submittedName>
</protein>
<evidence type="ECO:0000313" key="1">
    <source>
        <dbReference type="EMBL" id="SUX46350.1"/>
    </source>
</evidence>
<reference evidence="1 2" key="1">
    <citation type="submission" date="2018-06" db="EMBL/GenBank/DDBJ databases">
        <authorList>
            <consortium name="Pathogen Informatics"/>
            <person name="Doyle S."/>
        </authorList>
    </citation>
    <scope>NUCLEOTIDE SEQUENCE [LARGE SCALE GENOMIC DNA]</scope>
    <source>
        <strain evidence="1 2">NCTC13532</strain>
    </source>
</reference>
<evidence type="ECO:0000313" key="2">
    <source>
        <dbReference type="Proteomes" id="UP000254282"/>
    </source>
</evidence>
<proteinExistence type="predicted"/>
<accession>A0A381FIH2</accession>
<sequence length="255" mass="30957">MEKSHFYILIENRNNAYQLDENNFHIEKILTQEKASEILEEESKFYNQKILRIIVTDDNYMLRKYYLSISLEDLKFLCNIKHDIDKIKISKNYFQNFDLELFKNFEGVLFNAYMSTSMHVGSRETFPYDDLNIGVSYEIYLGWKKEIEFNYFVTPEKYRNDKLKDNFHIYFQMKKMKVSVINNLFNINITNTDIWEDAKGYYKYYDPISQKRFFIQEELLEIIMKDISPSDIFLTTWAKFDKNNYLEVYAEKISN</sequence>
<gene>
    <name evidence="1" type="ORF">NCTC13532_01883</name>
</gene>
<name>A0A381FIH2_9FLAO</name>
<organism evidence="1 2">
    <name type="scientific">Chryseobacterium indoltheticum</name>
    <dbReference type="NCBI Taxonomy" id="254"/>
    <lineage>
        <taxon>Bacteria</taxon>
        <taxon>Pseudomonadati</taxon>
        <taxon>Bacteroidota</taxon>
        <taxon>Flavobacteriia</taxon>
        <taxon>Flavobacteriales</taxon>
        <taxon>Weeksellaceae</taxon>
        <taxon>Chryseobacterium group</taxon>
        <taxon>Chryseobacterium</taxon>
    </lineage>
</organism>
<dbReference type="EMBL" id="UFVR01000004">
    <property type="protein sequence ID" value="SUX46350.1"/>
    <property type="molecule type" value="Genomic_DNA"/>
</dbReference>